<dbReference type="InterPro" id="IPR036737">
    <property type="entry name" value="OmpA-like_sf"/>
</dbReference>
<evidence type="ECO:0000259" key="3">
    <source>
        <dbReference type="Pfam" id="PF00691"/>
    </source>
</evidence>
<sequence length="287" mass="29629">MISFFSRTLLPCLAVALSLAATAATAQSIDGDVDVNLDALGLRGSQPEQPRLILRYPGSDTATREVPTLRYPDVPEPSPRPTPRAAAKPRPEPDTNKASAKPAPAKPATQPKAAAAAPAAPKPEATPAVNQAAATPAASSTPEPAPAQTLAPVETKAPPTESAALAAPTAPQPAPAAAPPLPQPDPAIARILFDPGSVAILGEARSELESIGQSLRYDRRRIELRAYAGEPGDKASDARRQSLRRGLAVHGYLIDLGIDKSRIDVRALGGVTDTGPADRVDVTFSGS</sequence>
<comment type="caution">
    <text evidence="4">The sequence shown here is derived from an EMBL/GenBank/DDBJ whole genome shotgun (WGS) entry which is preliminary data.</text>
</comment>
<dbReference type="GeneID" id="300656478"/>
<accession>A0A845QDJ0</accession>
<dbReference type="RefSeq" id="WP_160588759.1">
    <property type="nucleotide sequence ID" value="NZ_BMHN01000001.1"/>
</dbReference>
<feature type="domain" description="OmpA-like" evidence="3">
    <location>
        <begin position="192"/>
        <end position="271"/>
    </location>
</feature>
<protein>
    <submittedName>
        <fullName evidence="4">OmpA family protein</fullName>
    </submittedName>
</protein>
<dbReference type="EMBL" id="WXYQ01000011">
    <property type="protein sequence ID" value="NBG96735.1"/>
    <property type="molecule type" value="Genomic_DNA"/>
</dbReference>
<feature type="chain" id="PRO_5032874898" evidence="2">
    <location>
        <begin position="24"/>
        <end position="287"/>
    </location>
</feature>
<dbReference type="Pfam" id="PF00691">
    <property type="entry name" value="OmpA"/>
    <property type="match status" value="1"/>
</dbReference>
<evidence type="ECO:0000313" key="5">
    <source>
        <dbReference type="Proteomes" id="UP000470384"/>
    </source>
</evidence>
<evidence type="ECO:0000313" key="4">
    <source>
        <dbReference type="EMBL" id="NBG96735.1"/>
    </source>
</evidence>
<dbReference type="SUPFAM" id="SSF103088">
    <property type="entry name" value="OmpA-like"/>
    <property type="match status" value="1"/>
</dbReference>
<feature type="compositionally biased region" description="Low complexity" evidence="1">
    <location>
        <begin position="97"/>
        <end position="149"/>
    </location>
</feature>
<dbReference type="OrthoDB" id="9809164at2"/>
<name>A0A845QDJ0_9HYPH</name>
<gene>
    <name evidence="4" type="ORF">GTQ45_13425</name>
</gene>
<dbReference type="AlphaFoldDB" id="A0A845QDJ0"/>
<evidence type="ECO:0000256" key="1">
    <source>
        <dbReference type="SAM" id="MobiDB-lite"/>
    </source>
</evidence>
<dbReference type="InterPro" id="IPR006665">
    <property type="entry name" value="OmpA-like"/>
</dbReference>
<feature type="compositionally biased region" description="Low complexity" evidence="1">
    <location>
        <begin position="157"/>
        <end position="169"/>
    </location>
</feature>
<feature type="region of interest" description="Disordered" evidence="1">
    <location>
        <begin position="50"/>
        <end position="188"/>
    </location>
</feature>
<organism evidence="4 5">
    <name type="scientific">Pyruvatibacter mobilis</name>
    <dbReference type="NCBI Taxonomy" id="1712261"/>
    <lineage>
        <taxon>Bacteria</taxon>
        <taxon>Pseudomonadati</taxon>
        <taxon>Pseudomonadota</taxon>
        <taxon>Alphaproteobacteria</taxon>
        <taxon>Hyphomicrobiales</taxon>
        <taxon>Parvibaculaceae</taxon>
        <taxon>Pyruvatibacter</taxon>
    </lineage>
</organism>
<evidence type="ECO:0000256" key="2">
    <source>
        <dbReference type="SAM" id="SignalP"/>
    </source>
</evidence>
<keyword evidence="5" id="KW-1185">Reference proteome</keyword>
<feature type="signal peptide" evidence="2">
    <location>
        <begin position="1"/>
        <end position="23"/>
    </location>
</feature>
<dbReference type="Gene3D" id="3.30.1330.60">
    <property type="entry name" value="OmpA-like domain"/>
    <property type="match status" value="1"/>
</dbReference>
<feature type="compositionally biased region" description="Pro residues" evidence="1">
    <location>
        <begin position="170"/>
        <end position="185"/>
    </location>
</feature>
<dbReference type="Proteomes" id="UP000470384">
    <property type="component" value="Unassembled WGS sequence"/>
</dbReference>
<keyword evidence="2" id="KW-0732">Signal</keyword>
<proteinExistence type="predicted"/>
<reference evidence="4 5" key="1">
    <citation type="journal article" date="2016" name="Int. J. Syst. Evol. Microbiol.">
        <title>Pyruvatibacter mobilis gen. nov., sp. nov., a marine bacterium from the culture broth of Picochlorum sp. 122.</title>
        <authorList>
            <person name="Wang G."/>
            <person name="Tang M."/>
            <person name="Wu H."/>
            <person name="Dai S."/>
            <person name="Li T."/>
            <person name="Chen C."/>
            <person name="He H."/>
            <person name="Fan J."/>
            <person name="Xiang W."/>
            <person name="Li X."/>
        </authorList>
    </citation>
    <scope>NUCLEOTIDE SEQUENCE [LARGE SCALE GENOMIC DNA]</scope>
    <source>
        <strain evidence="4 5">GYP-11</strain>
    </source>
</reference>